<reference evidence="7" key="1">
    <citation type="submission" date="2022-11" db="EMBL/GenBank/DDBJ databases">
        <title>Centuries of genome instability and evolution in soft-shell clam transmissible cancer (bioRxiv).</title>
        <authorList>
            <person name="Hart S.F.M."/>
            <person name="Yonemitsu M.A."/>
            <person name="Giersch R.M."/>
            <person name="Beal B.F."/>
            <person name="Arriagada G."/>
            <person name="Davis B.W."/>
            <person name="Ostrander E.A."/>
            <person name="Goff S.P."/>
            <person name="Metzger M.J."/>
        </authorList>
    </citation>
    <scope>NUCLEOTIDE SEQUENCE</scope>
    <source>
        <strain evidence="7">MELC-2E11</strain>
        <tissue evidence="7">Siphon/mantle</tissue>
    </source>
</reference>
<accession>A0ABY7EN70</accession>
<dbReference type="InterPro" id="IPR035976">
    <property type="entry name" value="Sushi/SCR/CCP_sf"/>
</dbReference>
<name>A0ABY7EN70_MYAAR</name>
<dbReference type="SMART" id="SM00032">
    <property type="entry name" value="CCP"/>
    <property type="match status" value="1"/>
</dbReference>
<dbReference type="Pfam" id="PF00084">
    <property type="entry name" value="Sushi"/>
    <property type="match status" value="1"/>
</dbReference>
<keyword evidence="3" id="KW-1015">Disulfide bond</keyword>
<evidence type="ECO:0000256" key="1">
    <source>
        <dbReference type="ARBA" id="ARBA00022729"/>
    </source>
</evidence>
<gene>
    <name evidence="7" type="ORF">MAR_018594</name>
</gene>
<sequence>MTSYLLLILIISATLWGKSYGQIDVTQCGTLTGPQNGAVTFTDTMQDSVATYSCNAGYQIDGSKTRTCSAVTPRGWSGTAPTCIAGKRC</sequence>
<evidence type="ECO:0000256" key="4">
    <source>
        <dbReference type="PROSITE-ProRule" id="PRU00302"/>
    </source>
</evidence>
<dbReference type="InterPro" id="IPR051277">
    <property type="entry name" value="SEZ6_CSMD_C4BPB_Regulators"/>
</dbReference>
<evidence type="ECO:0000256" key="5">
    <source>
        <dbReference type="SAM" id="SignalP"/>
    </source>
</evidence>
<dbReference type="PROSITE" id="PS50923">
    <property type="entry name" value="SUSHI"/>
    <property type="match status" value="1"/>
</dbReference>
<protein>
    <submittedName>
        <fullName evidence="7">SE6L2-like protein</fullName>
    </submittedName>
</protein>
<evidence type="ECO:0000256" key="2">
    <source>
        <dbReference type="ARBA" id="ARBA00022737"/>
    </source>
</evidence>
<feature type="non-terminal residue" evidence="7">
    <location>
        <position position="89"/>
    </location>
</feature>
<dbReference type="Gene3D" id="2.10.70.10">
    <property type="entry name" value="Complement Module, domain 1"/>
    <property type="match status" value="1"/>
</dbReference>
<dbReference type="InterPro" id="IPR000436">
    <property type="entry name" value="Sushi_SCR_CCP_dom"/>
</dbReference>
<keyword evidence="8" id="KW-1185">Reference proteome</keyword>
<evidence type="ECO:0000256" key="3">
    <source>
        <dbReference type="ARBA" id="ARBA00023157"/>
    </source>
</evidence>
<dbReference type="PANTHER" id="PTHR45656">
    <property type="entry name" value="PROTEIN CBR-CLEC-78"/>
    <property type="match status" value="1"/>
</dbReference>
<dbReference type="EMBL" id="CP111017">
    <property type="protein sequence ID" value="WAR08636.1"/>
    <property type="molecule type" value="Genomic_DNA"/>
</dbReference>
<feature type="signal peptide" evidence="5">
    <location>
        <begin position="1"/>
        <end position="21"/>
    </location>
</feature>
<comment type="caution">
    <text evidence="4">Lacks conserved residue(s) required for the propagation of feature annotation.</text>
</comment>
<evidence type="ECO:0000313" key="8">
    <source>
        <dbReference type="Proteomes" id="UP001164746"/>
    </source>
</evidence>
<organism evidence="7 8">
    <name type="scientific">Mya arenaria</name>
    <name type="common">Soft-shell clam</name>
    <dbReference type="NCBI Taxonomy" id="6604"/>
    <lineage>
        <taxon>Eukaryota</taxon>
        <taxon>Metazoa</taxon>
        <taxon>Spiralia</taxon>
        <taxon>Lophotrochozoa</taxon>
        <taxon>Mollusca</taxon>
        <taxon>Bivalvia</taxon>
        <taxon>Autobranchia</taxon>
        <taxon>Heteroconchia</taxon>
        <taxon>Euheterodonta</taxon>
        <taxon>Imparidentia</taxon>
        <taxon>Neoheterodontei</taxon>
        <taxon>Myida</taxon>
        <taxon>Myoidea</taxon>
        <taxon>Myidae</taxon>
        <taxon>Mya</taxon>
    </lineage>
</organism>
<feature type="domain" description="Sushi" evidence="6">
    <location>
        <begin position="26"/>
        <end position="85"/>
    </location>
</feature>
<proteinExistence type="predicted"/>
<dbReference type="Proteomes" id="UP001164746">
    <property type="component" value="Chromosome 6"/>
</dbReference>
<dbReference type="CDD" id="cd00033">
    <property type="entry name" value="CCP"/>
    <property type="match status" value="1"/>
</dbReference>
<keyword evidence="2" id="KW-0677">Repeat</keyword>
<evidence type="ECO:0000313" key="7">
    <source>
        <dbReference type="EMBL" id="WAR08636.1"/>
    </source>
</evidence>
<evidence type="ECO:0000259" key="6">
    <source>
        <dbReference type="PROSITE" id="PS50923"/>
    </source>
</evidence>
<feature type="chain" id="PRO_5046722616" evidence="5">
    <location>
        <begin position="22"/>
        <end position="89"/>
    </location>
</feature>
<dbReference type="SUPFAM" id="SSF57535">
    <property type="entry name" value="Complement control module/SCR domain"/>
    <property type="match status" value="1"/>
</dbReference>
<keyword evidence="4" id="KW-0768">Sushi</keyword>
<dbReference type="PANTHER" id="PTHR45656:SF4">
    <property type="entry name" value="PROTEIN CBR-CLEC-78"/>
    <property type="match status" value="1"/>
</dbReference>
<keyword evidence="1 5" id="KW-0732">Signal</keyword>